<organism evidence="2 3">
    <name type="scientific">Microlunatus sagamiharensis</name>
    <dbReference type="NCBI Taxonomy" id="546874"/>
    <lineage>
        <taxon>Bacteria</taxon>
        <taxon>Bacillati</taxon>
        <taxon>Actinomycetota</taxon>
        <taxon>Actinomycetes</taxon>
        <taxon>Propionibacteriales</taxon>
        <taxon>Propionibacteriaceae</taxon>
        <taxon>Microlunatus</taxon>
    </lineage>
</organism>
<dbReference type="InterPro" id="IPR002731">
    <property type="entry name" value="ATPase_BadF"/>
</dbReference>
<dbReference type="EMBL" id="LT629799">
    <property type="protein sequence ID" value="SDU80091.1"/>
    <property type="molecule type" value="Genomic_DNA"/>
</dbReference>
<dbReference type="Pfam" id="PF01869">
    <property type="entry name" value="BcrAD_BadFG"/>
    <property type="match status" value="1"/>
</dbReference>
<dbReference type="CDD" id="cd24007">
    <property type="entry name" value="ASKHA_NBD_eukNAGK-like"/>
    <property type="match status" value="1"/>
</dbReference>
<dbReference type="STRING" id="546874.SAMN04488544_0113"/>
<protein>
    <submittedName>
        <fullName evidence="2">BadF-type ATPase</fullName>
    </submittedName>
</protein>
<feature type="domain" description="ATPase BadF/BadG/BcrA/BcrD type" evidence="1">
    <location>
        <begin position="17"/>
        <end position="317"/>
    </location>
</feature>
<dbReference type="PANTHER" id="PTHR43190">
    <property type="entry name" value="N-ACETYL-D-GLUCOSAMINE KINASE"/>
    <property type="match status" value="1"/>
</dbReference>
<keyword evidence="3" id="KW-1185">Reference proteome</keyword>
<gene>
    <name evidence="2" type="ORF">SAMN04488544_0113</name>
</gene>
<dbReference type="InterPro" id="IPR052519">
    <property type="entry name" value="Euk-type_GlcNAc_Kinase"/>
</dbReference>
<dbReference type="Gene3D" id="3.30.420.40">
    <property type="match status" value="2"/>
</dbReference>
<sequence length="336" mass="33708">MATNGANGATGATGTFLGVDSGGTKTALCVVSADGRVLAQREAPSAYYLGAGQASGPELVRRVLAEAVPGVCADAGVEPSALGGAFFGLPAYGEASADTPALDAIPRTVLGHDRYGCDNDMVCGWAGSLGLEAGVNVVSGTGSIAYGEHEGRHARVGGWGELMGDEGSAYWIGLRGLQAWTRMTDGRAPVGPLHALLGARLDLAEPLDLVSLVHDTWGGDRSTIAGLAPVVVEAAEAGDAVAGAVVEEGAAELVALVRATTARLGFGVDEAVPVSCSGGVFRSATVRARFAEGLAAAGRFDLRPARFSPVVGAALYAAREAGTPLGPDALARLEAA</sequence>
<evidence type="ECO:0000313" key="3">
    <source>
        <dbReference type="Proteomes" id="UP000198825"/>
    </source>
</evidence>
<dbReference type="InterPro" id="IPR043129">
    <property type="entry name" value="ATPase_NBD"/>
</dbReference>
<dbReference type="PANTHER" id="PTHR43190:SF3">
    <property type="entry name" value="N-ACETYL-D-GLUCOSAMINE KINASE"/>
    <property type="match status" value="1"/>
</dbReference>
<evidence type="ECO:0000259" key="1">
    <source>
        <dbReference type="Pfam" id="PF01869"/>
    </source>
</evidence>
<dbReference type="AlphaFoldDB" id="A0A1H2LHP3"/>
<proteinExistence type="predicted"/>
<dbReference type="RefSeq" id="WP_091072215.1">
    <property type="nucleotide sequence ID" value="NZ_LT629799.1"/>
</dbReference>
<reference evidence="3" key="1">
    <citation type="submission" date="2016-10" db="EMBL/GenBank/DDBJ databases">
        <authorList>
            <person name="Varghese N."/>
            <person name="Submissions S."/>
        </authorList>
    </citation>
    <scope>NUCLEOTIDE SEQUENCE [LARGE SCALE GENOMIC DNA]</scope>
    <source>
        <strain evidence="3">DSM 21743</strain>
    </source>
</reference>
<accession>A0A1H2LHP3</accession>
<name>A0A1H2LHP3_9ACTN</name>
<dbReference type="OrthoDB" id="8701357at2"/>
<dbReference type="Proteomes" id="UP000198825">
    <property type="component" value="Chromosome I"/>
</dbReference>
<evidence type="ECO:0000313" key="2">
    <source>
        <dbReference type="EMBL" id="SDU80091.1"/>
    </source>
</evidence>
<dbReference type="SUPFAM" id="SSF53067">
    <property type="entry name" value="Actin-like ATPase domain"/>
    <property type="match status" value="2"/>
</dbReference>